<evidence type="ECO:0000259" key="18">
    <source>
        <dbReference type="SMART" id="SM00642"/>
    </source>
</evidence>
<dbReference type="EC" id="3.2.1.141" evidence="4 13"/>
<evidence type="ECO:0000256" key="1">
    <source>
        <dbReference type="ARBA" id="ARBA00004496"/>
    </source>
</evidence>
<evidence type="ECO:0000256" key="6">
    <source>
        <dbReference type="ARBA" id="ARBA00022490"/>
    </source>
</evidence>
<dbReference type="InterPro" id="IPR014756">
    <property type="entry name" value="Ig_E-set"/>
</dbReference>
<gene>
    <name evidence="19" type="ORF">BE15_14895</name>
</gene>
<dbReference type="GO" id="GO:0005992">
    <property type="term" value="P:trehalose biosynthetic process"/>
    <property type="evidence" value="ECO:0007669"/>
    <property type="project" value="UniProtKB-UniRule"/>
</dbReference>
<dbReference type="Pfam" id="PF00128">
    <property type="entry name" value="Alpha-amylase"/>
    <property type="match status" value="1"/>
</dbReference>
<evidence type="ECO:0000256" key="14">
    <source>
        <dbReference type="PIRNR" id="PIRNR006337"/>
    </source>
</evidence>
<keyword evidence="6" id="KW-0963">Cytoplasm</keyword>
<dbReference type="SMART" id="SM00642">
    <property type="entry name" value="Aamy"/>
    <property type="match status" value="1"/>
</dbReference>
<dbReference type="InterPro" id="IPR044901">
    <property type="entry name" value="Trehalose_TreZ_E-set_sf"/>
</dbReference>
<dbReference type="InterPro" id="IPR013783">
    <property type="entry name" value="Ig-like_fold"/>
</dbReference>
<comment type="pathway">
    <text evidence="2 14">Glycan biosynthesis; trehalose biosynthesis.</text>
</comment>
<dbReference type="CDD" id="cd02853">
    <property type="entry name" value="E_set_MTHase_like_N"/>
    <property type="match status" value="1"/>
</dbReference>
<dbReference type="UniPathway" id="UPA00299"/>
<dbReference type="PANTHER" id="PTHR43651:SF11">
    <property type="entry name" value="MALTO-OLIGOSYLTREHALOSE TREHALOHYDROLASE"/>
    <property type="match status" value="1"/>
</dbReference>
<evidence type="ECO:0000256" key="10">
    <source>
        <dbReference type="ARBA" id="ARBA00032057"/>
    </source>
</evidence>
<organism evidence="19 20">
    <name type="scientific">Sorangium cellulosum</name>
    <name type="common">Polyangium cellulosum</name>
    <dbReference type="NCBI Taxonomy" id="56"/>
    <lineage>
        <taxon>Bacteria</taxon>
        <taxon>Pseudomonadati</taxon>
        <taxon>Myxococcota</taxon>
        <taxon>Polyangia</taxon>
        <taxon>Polyangiales</taxon>
        <taxon>Polyangiaceae</taxon>
        <taxon>Sorangium</taxon>
    </lineage>
</organism>
<dbReference type="AlphaFoldDB" id="A0A150Q8V7"/>
<feature type="compositionally biased region" description="Basic and acidic residues" evidence="17">
    <location>
        <begin position="639"/>
        <end position="648"/>
    </location>
</feature>
<evidence type="ECO:0000256" key="11">
    <source>
        <dbReference type="ARBA" id="ARBA00033284"/>
    </source>
</evidence>
<proteinExistence type="inferred from homology"/>
<feature type="domain" description="Glycosyl hydrolase family 13 catalytic" evidence="18">
    <location>
        <begin position="125"/>
        <end position="472"/>
    </location>
</feature>
<sequence length="648" mass="71587">MREIKKDRRLPVGAEVLAGKGVHFRVWAPARRRVEVVLEAGPGSGEAAVLRPEEGGYFAGLVPAAASGTRYRFRLDDGEKLYPDPASRAQPEGPHGPSEVVDPGAFAWSDAGFRGAPLKGQVVYEMHVGTFTREGTWEAAARELPELARIGISLIELMPVNEVPGRFNWGYDGVNLFAPTRLYGSPDDLRRFVDAAHRAGIGVILDVVYNHLGPDGNYLGEFSKDYFSERHKTDWGAAINFDGPRSEAVREYFIANAGYWIDEFHLDGLRLDATQNIYDGSKDHILAAIARRVREAAGGKAMFIVAENESQEEWLIRAADRGGYGLDAMWNDDFHHSAKVALTGHNEAYYTDHQGSPQEFISALKYGFLFQGQRYEWQKQRRGTPALGMDPARFVLFLENHDQVANTAKGERLYHLASHGKFRAMTALLLLAPGTPMLFQGQEFGSSAPFLFFADHNAELAPLVRKGRAEFLTQFPSCAAPEVSARLDDPADPATFERCKLDFSERERNAGLYALHADLIALRRRDPVISAQRPRGVDGAVLADQAFLLRYFGDDGDDRLLLVNLGRDIHRGSLPEPLFAPPPGRRWETSWSSESPSYGGQGSPPVMTEDGVHIPGEAAILLHPVVGAPVPEKTSANPRPEEPEKNVR</sequence>
<dbReference type="GO" id="GO:0033942">
    <property type="term" value="F:4-alpha-D-(1-&gt;4)-alpha-D-glucanotrehalose trehalohydrolase activity"/>
    <property type="evidence" value="ECO:0007669"/>
    <property type="project" value="UniProtKB-EC"/>
</dbReference>
<evidence type="ECO:0000256" key="16">
    <source>
        <dbReference type="PIRSR" id="PIRSR006337-3"/>
    </source>
</evidence>
<dbReference type="PIRSF" id="PIRSF006337">
    <property type="entry name" value="Trehalose_TreZ"/>
    <property type="match status" value="1"/>
</dbReference>
<dbReference type="SUPFAM" id="SSF51445">
    <property type="entry name" value="(Trans)glycosidases"/>
    <property type="match status" value="1"/>
</dbReference>
<dbReference type="InterPro" id="IPR006047">
    <property type="entry name" value="GH13_cat_dom"/>
</dbReference>
<evidence type="ECO:0000256" key="3">
    <source>
        <dbReference type="ARBA" id="ARBA00008061"/>
    </source>
</evidence>
<dbReference type="GO" id="GO:0005737">
    <property type="term" value="C:cytoplasm"/>
    <property type="evidence" value="ECO:0007669"/>
    <property type="project" value="UniProtKB-SubCell"/>
</dbReference>
<evidence type="ECO:0000256" key="15">
    <source>
        <dbReference type="PIRSR" id="PIRSR006337-1"/>
    </source>
</evidence>
<feature type="active site" description="Proton donor" evidence="15">
    <location>
        <position position="307"/>
    </location>
</feature>
<feature type="active site" description="Nucleophile" evidence="15">
    <location>
        <position position="272"/>
    </location>
</feature>
<dbReference type="InterPro" id="IPR017853">
    <property type="entry name" value="GH"/>
</dbReference>
<evidence type="ECO:0000313" key="20">
    <source>
        <dbReference type="Proteomes" id="UP000075260"/>
    </source>
</evidence>
<evidence type="ECO:0000256" key="17">
    <source>
        <dbReference type="SAM" id="MobiDB-lite"/>
    </source>
</evidence>
<dbReference type="InterPro" id="IPR004193">
    <property type="entry name" value="Glyco_hydro_13_N"/>
</dbReference>
<dbReference type="InterPro" id="IPR022567">
    <property type="entry name" value="DUF3459"/>
</dbReference>
<comment type="caution">
    <text evidence="19">The sequence shown here is derived from an EMBL/GenBank/DDBJ whole genome shotgun (WGS) entry which is preliminary data.</text>
</comment>
<feature type="site" description="Transition state stabilizer" evidence="16">
    <location>
        <position position="402"/>
    </location>
</feature>
<dbReference type="PANTHER" id="PTHR43651">
    <property type="entry name" value="1,4-ALPHA-GLUCAN-BRANCHING ENZYME"/>
    <property type="match status" value="1"/>
</dbReference>
<dbReference type="Gene3D" id="3.20.20.80">
    <property type="entry name" value="Glycosidases"/>
    <property type="match status" value="1"/>
</dbReference>
<evidence type="ECO:0000256" key="2">
    <source>
        <dbReference type="ARBA" id="ARBA00005199"/>
    </source>
</evidence>
<dbReference type="OrthoDB" id="9800174at2"/>
<dbReference type="Pfam" id="PF02922">
    <property type="entry name" value="CBM_48"/>
    <property type="match status" value="1"/>
</dbReference>
<comment type="similarity">
    <text evidence="3 14">Belongs to the glycosyl hydrolase 13 family.</text>
</comment>
<feature type="region of interest" description="Disordered" evidence="17">
    <location>
        <begin position="576"/>
        <end position="648"/>
    </location>
</feature>
<accession>A0A150Q8V7</accession>
<dbReference type="SUPFAM" id="SSF81296">
    <property type="entry name" value="E set domains"/>
    <property type="match status" value="1"/>
</dbReference>
<dbReference type="Gene3D" id="2.60.40.10">
    <property type="entry name" value="Immunoglobulins"/>
    <property type="match status" value="1"/>
</dbReference>
<comment type="subcellular location">
    <subcellularLocation>
        <location evidence="1 15">Cytoplasm</location>
    </subcellularLocation>
</comment>
<reference evidence="19 20" key="1">
    <citation type="submission" date="2014-02" db="EMBL/GenBank/DDBJ databases">
        <title>The small core and large imbalanced accessory genome model reveals a collaborative survival strategy of Sorangium cellulosum strains in nature.</title>
        <authorList>
            <person name="Han K."/>
            <person name="Peng R."/>
            <person name="Blom J."/>
            <person name="Li Y.-Z."/>
        </authorList>
    </citation>
    <scope>NUCLEOTIDE SEQUENCE [LARGE SCALE GENOMIC DNA]</scope>
    <source>
        <strain evidence="19 20">So0008-312</strain>
    </source>
</reference>
<dbReference type="InterPro" id="IPR012768">
    <property type="entry name" value="Trehalose_TreZ"/>
</dbReference>
<dbReference type="RefSeq" id="WP_061611703.1">
    <property type="nucleotide sequence ID" value="NZ_JEMA01000914.1"/>
</dbReference>
<dbReference type="Gene3D" id="1.10.10.760">
    <property type="entry name" value="E-set domains of sugar-utilizing enzymes"/>
    <property type="match status" value="1"/>
</dbReference>
<evidence type="ECO:0000256" key="5">
    <source>
        <dbReference type="ARBA" id="ARBA00015938"/>
    </source>
</evidence>
<evidence type="ECO:0000256" key="4">
    <source>
        <dbReference type="ARBA" id="ARBA00012268"/>
    </source>
</evidence>
<keyword evidence="8" id="KW-0119">Carbohydrate metabolism</keyword>
<feature type="compositionally biased region" description="Polar residues" evidence="17">
    <location>
        <begin position="589"/>
        <end position="598"/>
    </location>
</feature>
<evidence type="ECO:0000313" key="19">
    <source>
        <dbReference type="EMBL" id="KYF64417.1"/>
    </source>
</evidence>
<name>A0A150Q8V7_SORCE</name>
<dbReference type="Pfam" id="PF11941">
    <property type="entry name" value="DUF3459"/>
    <property type="match status" value="1"/>
</dbReference>
<evidence type="ECO:0000256" key="8">
    <source>
        <dbReference type="ARBA" id="ARBA00023277"/>
    </source>
</evidence>
<dbReference type="CDD" id="cd11325">
    <property type="entry name" value="AmyAc_GTHase"/>
    <property type="match status" value="1"/>
</dbReference>
<evidence type="ECO:0000256" key="13">
    <source>
        <dbReference type="NCBIfam" id="TIGR02402"/>
    </source>
</evidence>
<dbReference type="EMBL" id="JEMA01000914">
    <property type="protein sequence ID" value="KYF64417.1"/>
    <property type="molecule type" value="Genomic_DNA"/>
</dbReference>
<protein>
    <recommendedName>
        <fullName evidence="5 13">Malto-oligosyltrehalose trehalohydrolase</fullName>
        <shortName evidence="14">MTHase</shortName>
        <ecNumber evidence="4 13">3.2.1.141</ecNumber>
    </recommendedName>
    <alternativeName>
        <fullName evidence="11 14">4-alpha-D-((1-&gt;4)-alpha-D-glucano)trehalose trehalohydrolase</fullName>
    </alternativeName>
    <alternativeName>
        <fullName evidence="10 14">Maltooligosyl trehalose trehalohydrolase</fullName>
    </alternativeName>
</protein>
<comment type="catalytic activity">
    <reaction evidence="12 14">
        <text>hydrolysis of (1-&gt;4)-alpha-D-glucosidic linkage in 4-alpha-D-[(1-&gt;4)-alpha-D-glucanosyl]n trehalose to yield trehalose and (1-&gt;4)-alpha-D-glucan.</text>
        <dbReference type="EC" id="3.2.1.141"/>
    </reaction>
</comment>
<evidence type="ECO:0000256" key="9">
    <source>
        <dbReference type="ARBA" id="ARBA00023295"/>
    </source>
</evidence>
<dbReference type="Proteomes" id="UP000075260">
    <property type="component" value="Unassembled WGS sequence"/>
</dbReference>
<feature type="region of interest" description="Disordered" evidence="17">
    <location>
        <begin position="82"/>
        <end position="101"/>
    </location>
</feature>
<dbReference type="NCBIfam" id="TIGR02402">
    <property type="entry name" value="trehalose_TreZ"/>
    <property type="match status" value="1"/>
</dbReference>
<keyword evidence="9 14" id="KW-0326">Glycosidase</keyword>
<evidence type="ECO:0000256" key="7">
    <source>
        <dbReference type="ARBA" id="ARBA00022801"/>
    </source>
</evidence>
<evidence type="ECO:0000256" key="12">
    <source>
        <dbReference type="ARBA" id="ARBA00034013"/>
    </source>
</evidence>
<keyword evidence="7 14" id="KW-0378">Hydrolase</keyword>